<dbReference type="PANTHER" id="PTHR46912:SF1">
    <property type="entry name" value="HIGH MOBILITY GROUP B PROTEIN 13"/>
    <property type="match status" value="1"/>
</dbReference>
<sequence length="205" mass="24784">MIKKLKVEKAKMENMLKKRDEMIRQKDQELKAKERELEKFRCEFKKLQKLNPTMMFLIGHTERDIKHMKEKKKGFFEKRRPSTPYIMWCKDRWNKIEEKKFYEKKDQDISTKVLRMGLNRLKHEMKVTNNRLDRMSSNLKIRIGDMSNTKTESSEKKENETKWQNELALQKFKDHKTQWKVVAREATGDGAIEPSTYEEASQYAE</sequence>
<gene>
    <name evidence="2" type="ORF">ACJRO7_009013</name>
</gene>
<dbReference type="AlphaFoldDB" id="A0ABD3ISY1"/>
<feature type="coiled-coil region" evidence="1">
    <location>
        <begin position="2"/>
        <end position="50"/>
    </location>
</feature>
<name>A0ABD3ISY1_EUCGL</name>
<dbReference type="EMBL" id="JBJKBG010000011">
    <property type="protein sequence ID" value="KAL3717511.1"/>
    <property type="molecule type" value="Genomic_DNA"/>
</dbReference>
<dbReference type="PANTHER" id="PTHR46912">
    <property type="entry name" value="HIGH MOBILITY GROUP B PROTEIN 13"/>
    <property type="match status" value="1"/>
</dbReference>
<evidence type="ECO:0000313" key="3">
    <source>
        <dbReference type="Proteomes" id="UP001634007"/>
    </source>
</evidence>
<evidence type="ECO:0000256" key="1">
    <source>
        <dbReference type="SAM" id="Coils"/>
    </source>
</evidence>
<dbReference type="Proteomes" id="UP001634007">
    <property type="component" value="Unassembled WGS sequence"/>
</dbReference>
<keyword evidence="3" id="KW-1185">Reference proteome</keyword>
<accession>A0ABD3ISY1</accession>
<proteinExistence type="predicted"/>
<comment type="caution">
    <text evidence="2">The sequence shown here is derived from an EMBL/GenBank/DDBJ whole genome shotgun (WGS) entry which is preliminary data.</text>
</comment>
<dbReference type="InterPro" id="IPR044601">
    <property type="entry name" value="HMGB6/HMGB13"/>
</dbReference>
<reference evidence="2 3" key="1">
    <citation type="submission" date="2024-11" db="EMBL/GenBank/DDBJ databases">
        <title>Chromosome-level genome assembly of Eucalyptus globulus Labill. provides insights into its genome evolution.</title>
        <authorList>
            <person name="Li X."/>
        </authorList>
    </citation>
    <scope>NUCLEOTIDE SEQUENCE [LARGE SCALE GENOMIC DNA]</scope>
    <source>
        <strain evidence="2">CL2024</strain>
        <tissue evidence="2">Fresh tender leaves</tissue>
    </source>
</reference>
<protein>
    <submittedName>
        <fullName evidence="2">Uncharacterized protein</fullName>
    </submittedName>
</protein>
<evidence type="ECO:0000313" key="2">
    <source>
        <dbReference type="EMBL" id="KAL3717511.1"/>
    </source>
</evidence>
<organism evidence="2 3">
    <name type="scientific">Eucalyptus globulus</name>
    <name type="common">Tasmanian blue gum</name>
    <dbReference type="NCBI Taxonomy" id="34317"/>
    <lineage>
        <taxon>Eukaryota</taxon>
        <taxon>Viridiplantae</taxon>
        <taxon>Streptophyta</taxon>
        <taxon>Embryophyta</taxon>
        <taxon>Tracheophyta</taxon>
        <taxon>Spermatophyta</taxon>
        <taxon>Magnoliopsida</taxon>
        <taxon>eudicotyledons</taxon>
        <taxon>Gunneridae</taxon>
        <taxon>Pentapetalae</taxon>
        <taxon>rosids</taxon>
        <taxon>malvids</taxon>
        <taxon>Myrtales</taxon>
        <taxon>Myrtaceae</taxon>
        <taxon>Myrtoideae</taxon>
        <taxon>Eucalypteae</taxon>
        <taxon>Eucalyptus</taxon>
    </lineage>
</organism>
<keyword evidence="1" id="KW-0175">Coiled coil</keyword>